<sequence>MSLNIKPSADRVVVQAAAAETKTASGIYIPETAQEKPQKGTIVAVGPGKYADNTGTLIPMTTKVGDEVLYGKYAGTEISVDGKEYLIMRESDIYAVFNQ</sequence>
<dbReference type="PANTHER" id="PTHR10772:SF63">
    <property type="entry name" value="20 KDA CHAPERONIN, CHLOROPLASTIC"/>
    <property type="match status" value="1"/>
</dbReference>
<evidence type="ECO:0000256" key="1">
    <source>
        <dbReference type="ARBA" id="ARBA00006975"/>
    </source>
</evidence>
<evidence type="ECO:0000256" key="4">
    <source>
        <dbReference type="RuleBase" id="RU000535"/>
    </source>
</evidence>
<dbReference type="EMBL" id="QWDE01000006">
    <property type="protein sequence ID" value="RFZ81207.1"/>
    <property type="molecule type" value="Genomic_DNA"/>
</dbReference>
<dbReference type="RefSeq" id="WP_117384877.1">
    <property type="nucleotide sequence ID" value="NZ_QWDE01000006.1"/>
</dbReference>
<protein>
    <recommendedName>
        <fullName evidence="3">Co-chaperonin GroES</fullName>
    </recommendedName>
    <alternativeName>
        <fullName evidence="3">10 kDa chaperonin</fullName>
    </alternativeName>
    <alternativeName>
        <fullName evidence="3">Chaperonin-10</fullName>
        <shortName evidence="3">Cpn10</shortName>
    </alternativeName>
</protein>
<keyword evidence="2 3" id="KW-0143">Chaperone</keyword>
<dbReference type="GO" id="GO:0005524">
    <property type="term" value="F:ATP binding"/>
    <property type="evidence" value="ECO:0007669"/>
    <property type="project" value="InterPro"/>
</dbReference>
<evidence type="ECO:0000313" key="5">
    <source>
        <dbReference type="EMBL" id="RFZ81207.1"/>
    </source>
</evidence>
<dbReference type="GO" id="GO:0051082">
    <property type="term" value="F:unfolded protein binding"/>
    <property type="evidence" value="ECO:0007669"/>
    <property type="project" value="TreeGrafter"/>
</dbReference>
<name>A0A3E2NJN4_9SPHI</name>
<evidence type="ECO:0000256" key="3">
    <source>
        <dbReference type="HAMAP-Rule" id="MF_00580"/>
    </source>
</evidence>
<reference evidence="5 6" key="1">
    <citation type="submission" date="2018-08" db="EMBL/GenBank/DDBJ databases">
        <title>Mucilaginibacter terrae sp. nov., isolated from manganese diggings.</title>
        <authorList>
            <person name="Huang Y."/>
            <person name="Zhou Z."/>
        </authorList>
    </citation>
    <scope>NUCLEOTIDE SEQUENCE [LARGE SCALE GENOMIC DNA]</scope>
    <source>
        <strain evidence="5 6">ZH6</strain>
    </source>
</reference>
<dbReference type="FunFam" id="2.30.33.40:FF:000001">
    <property type="entry name" value="10 kDa chaperonin"/>
    <property type="match status" value="1"/>
</dbReference>
<comment type="subunit">
    <text evidence="3">Heptamer of 7 subunits arranged in a ring. Interacts with the chaperonin GroEL.</text>
</comment>
<dbReference type="GO" id="GO:0046872">
    <property type="term" value="F:metal ion binding"/>
    <property type="evidence" value="ECO:0007669"/>
    <property type="project" value="TreeGrafter"/>
</dbReference>
<dbReference type="GO" id="GO:0044183">
    <property type="term" value="F:protein folding chaperone"/>
    <property type="evidence" value="ECO:0007669"/>
    <property type="project" value="InterPro"/>
</dbReference>
<dbReference type="CDD" id="cd00320">
    <property type="entry name" value="cpn10"/>
    <property type="match status" value="1"/>
</dbReference>
<dbReference type="InterPro" id="IPR011032">
    <property type="entry name" value="GroES-like_sf"/>
</dbReference>
<dbReference type="NCBIfam" id="NF001531">
    <property type="entry name" value="PRK00364.2-2"/>
    <property type="match status" value="1"/>
</dbReference>
<accession>A0A3E2NJN4</accession>
<dbReference type="AlphaFoldDB" id="A0A3E2NJN4"/>
<dbReference type="GO" id="GO:0051087">
    <property type="term" value="F:protein-folding chaperone binding"/>
    <property type="evidence" value="ECO:0007669"/>
    <property type="project" value="TreeGrafter"/>
</dbReference>
<evidence type="ECO:0000256" key="2">
    <source>
        <dbReference type="ARBA" id="ARBA00023186"/>
    </source>
</evidence>
<dbReference type="OrthoDB" id="9806791at2"/>
<comment type="function">
    <text evidence="3 4">Together with the chaperonin GroEL, plays an essential role in assisting protein folding. The GroEL-GroES system forms a nano-cage that allows encapsulation of the non-native substrate proteins and provides a physical environment optimized to promote and accelerate protein folding. GroES binds to the apical surface of the GroEL ring, thereby capping the opening of the GroEL channel.</text>
</comment>
<comment type="subcellular location">
    <subcellularLocation>
        <location evidence="3">Cytoplasm</location>
    </subcellularLocation>
</comment>
<dbReference type="Gene3D" id="2.30.33.40">
    <property type="entry name" value="GroES chaperonin"/>
    <property type="match status" value="1"/>
</dbReference>
<dbReference type="PRINTS" id="PR00297">
    <property type="entry name" value="CHAPERONIN10"/>
</dbReference>
<dbReference type="InterPro" id="IPR037124">
    <property type="entry name" value="Chaperonin_GroES_sf"/>
</dbReference>
<dbReference type="PANTHER" id="PTHR10772">
    <property type="entry name" value="10 KDA HEAT SHOCK PROTEIN"/>
    <property type="match status" value="1"/>
</dbReference>
<keyword evidence="6" id="KW-1185">Reference proteome</keyword>
<comment type="caution">
    <text evidence="5">The sequence shown here is derived from an EMBL/GenBank/DDBJ whole genome shotgun (WGS) entry which is preliminary data.</text>
</comment>
<dbReference type="Proteomes" id="UP000260823">
    <property type="component" value="Unassembled WGS sequence"/>
</dbReference>
<evidence type="ECO:0000313" key="6">
    <source>
        <dbReference type="Proteomes" id="UP000260823"/>
    </source>
</evidence>
<dbReference type="Pfam" id="PF00166">
    <property type="entry name" value="Cpn10"/>
    <property type="match status" value="1"/>
</dbReference>
<dbReference type="SUPFAM" id="SSF50129">
    <property type="entry name" value="GroES-like"/>
    <property type="match status" value="1"/>
</dbReference>
<dbReference type="NCBIfam" id="NF001533">
    <property type="entry name" value="PRK00364.2-4"/>
    <property type="match status" value="1"/>
</dbReference>
<keyword evidence="3" id="KW-0963">Cytoplasm</keyword>
<dbReference type="SMART" id="SM00883">
    <property type="entry name" value="Cpn10"/>
    <property type="match status" value="1"/>
</dbReference>
<dbReference type="InterPro" id="IPR020818">
    <property type="entry name" value="Chaperonin_GroES"/>
</dbReference>
<proteinExistence type="inferred from homology"/>
<dbReference type="GO" id="GO:0005737">
    <property type="term" value="C:cytoplasm"/>
    <property type="evidence" value="ECO:0007669"/>
    <property type="project" value="UniProtKB-SubCell"/>
</dbReference>
<dbReference type="HAMAP" id="MF_00580">
    <property type="entry name" value="CH10"/>
    <property type="match status" value="1"/>
</dbReference>
<gene>
    <name evidence="3" type="primary">groES</name>
    <name evidence="3" type="synonym">groS</name>
    <name evidence="5" type="ORF">DYU05_19675</name>
</gene>
<organism evidence="5 6">
    <name type="scientific">Mucilaginibacter terrenus</name>
    <dbReference type="NCBI Taxonomy" id="2482727"/>
    <lineage>
        <taxon>Bacteria</taxon>
        <taxon>Pseudomonadati</taxon>
        <taxon>Bacteroidota</taxon>
        <taxon>Sphingobacteriia</taxon>
        <taxon>Sphingobacteriales</taxon>
        <taxon>Sphingobacteriaceae</taxon>
        <taxon>Mucilaginibacter</taxon>
    </lineage>
</organism>
<comment type="similarity">
    <text evidence="1 3 4">Belongs to the GroES chaperonin family.</text>
</comment>